<evidence type="ECO:0000256" key="1">
    <source>
        <dbReference type="SAM" id="Phobius"/>
    </source>
</evidence>
<dbReference type="EMBL" id="MVIC01000041">
    <property type="protein sequence ID" value="ORB11920.1"/>
    <property type="molecule type" value="Genomic_DNA"/>
</dbReference>
<accession>A0A7I7PD99</accession>
<feature type="domain" description="SPW repeat-containing integral membrane" evidence="2">
    <location>
        <begin position="35"/>
        <end position="131"/>
    </location>
</feature>
<evidence type="ECO:0000313" key="5">
    <source>
        <dbReference type="Proteomes" id="UP000192374"/>
    </source>
</evidence>
<keyword evidence="1" id="KW-0812">Transmembrane</keyword>
<feature type="transmembrane region" description="Helical" evidence="1">
    <location>
        <begin position="117"/>
        <end position="138"/>
    </location>
</feature>
<keyword evidence="1" id="KW-1133">Transmembrane helix</keyword>
<keyword evidence="1" id="KW-0472">Membrane</keyword>
<dbReference type="Pfam" id="PF03779">
    <property type="entry name" value="SPW"/>
    <property type="match status" value="1"/>
</dbReference>
<dbReference type="Proteomes" id="UP000192374">
    <property type="component" value="Unassembled WGS sequence"/>
</dbReference>
<reference evidence="3 6" key="2">
    <citation type="journal article" date="2019" name="Emerg. Microbes Infect.">
        <title>Comprehensive subspecies identification of 175 nontuberculous mycobacteria species based on 7547 genomic profiles.</title>
        <authorList>
            <person name="Matsumoto Y."/>
            <person name="Kinjo T."/>
            <person name="Motooka D."/>
            <person name="Nabeya D."/>
            <person name="Jung N."/>
            <person name="Uechi K."/>
            <person name="Horii T."/>
            <person name="Iida T."/>
            <person name="Fujita J."/>
            <person name="Nakamura S."/>
        </authorList>
    </citation>
    <scope>NUCLEOTIDE SEQUENCE [LARGE SCALE GENOMIC DNA]</scope>
    <source>
        <strain evidence="3 6">JCM 16367</strain>
    </source>
</reference>
<sequence length="148" mass="15967">MSTVHPSIEQHPDLLALRANYERAAESMTAQFTFGLALLAGIYAAVSPWVVGFSMTRPLARNDLICGIAVAVLAFCFASALDRTHGMTWTLPVFGVWLIVSPWVVMHGVSPTAGMIWSNVVAGAVITVMGLIAVYFGMRARSYVAKHV</sequence>
<feature type="transmembrane region" description="Helical" evidence="1">
    <location>
        <begin position="32"/>
        <end position="52"/>
    </location>
</feature>
<evidence type="ECO:0000313" key="6">
    <source>
        <dbReference type="Proteomes" id="UP000466894"/>
    </source>
</evidence>
<gene>
    <name evidence="4" type="ORF">BST37_17760</name>
    <name evidence="3" type="ORF">MNVI_19110</name>
</gene>
<feature type="transmembrane region" description="Helical" evidence="1">
    <location>
        <begin position="64"/>
        <end position="81"/>
    </location>
</feature>
<keyword evidence="5" id="KW-1185">Reference proteome</keyword>
<reference evidence="4 5" key="1">
    <citation type="submission" date="2017-02" db="EMBL/GenBank/DDBJ databases">
        <title>The new phylogeny of genus Mycobacterium.</title>
        <authorList>
            <person name="Tortoli E."/>
            <person name="Trovato A."/>
            <person name="Cirillo D.M."/>
        </authorList>
    </citation>
    <scope>NUCLEOTIDE SEQUENCE [LARGE SCALE GENOMIC DNA]</scope>
    <source>
        <strain evidence="4 5">DSM 45145</strain>
    </source>
</reference>
<evidence type="ECO:0000313" key="3">
    <source>
        <dbReference type="EMBL" id="BBY06593.1"/>
    </source>
</evidence>
<dbReference type="KEGG" id="mnv:MNVI_19110"/>
<dbReference type="Proteomes" id="UP000466894">
    <property type="component" value="Chromosome"/>
</dbReference>
<proteinExistence type="predicted"/>
<name>A0A7I7PD99_9MYCO</name>
<dbReference type="OrthoDB" id="3638638at2"/>
<dbReference type="EMBL" id="AP022583">
    <property type="protein sequence ID" value="BBY06593.1"/>
    <property type="molecule type" value="Genomic_DNA"/>
</dbReference>
<feature type="transmembrane region" description="Helical" evidence="1">
    <location>
        <begin position="87"/>
        <end position="105"/>
    </location>
</feature>
<protein>
    <recommendedName>
        <fullName evidence="2">SPW repeat-containing integral membrane domain-containing protein</fullName>
    </recommendedName>
</protein>
<organism evidence="3 6">
    <name type="scientific">Mycobacterium noviomagense</name>
    <dbReference type="NCBI Taxonomy" id="459858"/>
    <lineage>
        <taxon>Bacteria</taxon>
        <taxon>Bacillati</taxon>
        <taxon>Actinomycetota</taxon>
        <taxon>Actinomycetes</taxon>
        <taxon>Mycobacteriales</taxon>
        <taxon>Mycobacteriaceae</taxon>
        <taxon>Mycobacterium</taxon>
    </lineage>
</organism>
<dbReference type="RefSeq" id="WP_083089088.1">
    <property type="nucleotide sequence ID" value="NZ_AP022583.1"/>
</dbReference>
<evidence type="ECO:0000259" key="2">
    <source>
        <dbReference type="Pfam" id="PF03779"/>
    </source>
</evidence>
<dbReference type="InterPro" id="IPR005530">
    <property type="entry name" value="SPW"/>
</dbReference>
<dbReference type="AlphaFoldDB" id="A0A7I7PD99"/>
<evidence type="ECO:0000313" key="4">
    <source>
        <dbReference type="EMBL" id="ORB11920.1"/>
    </source>
</evidence>
<reference evidence="3" key="3">
    <citation type="submission" date="2020-02" db="EMBL/GenBank/DDBJ databases">
        <authorList>
            <person name="Matsumoto Y."/>
            <person name="Motooka D."/>
            <person name="Nakamura S."/>
        </authorList>
    </citation>
    <scope>NUCLEOTIDE SEQUENCE</scope>
    <source>
        <strain evidence="3">JCM 16367</strain>
    </source>
</reference>